<evidence type="ECO:0000313" key="1">
    <source>
        <dbReference type="EMBL" id="GGF68128.1"/>
    </source>
</evidence>
<organism evidence="1 2">
    <name type="scientific">Terasakiella brassicae</name>
    <dbReference type="NCBI Taxonomy" id="1634917"/>
    <lineage>
        <taxon>Bacteria</taxon>
        <taxon>Pseudomonadati</taxon>
        <taxon>Pseudomonadota</taxon>
        <taxon>Alphaproteobacteria</taxon>
        <taxon>Rhodospirillales</taxon>
        <taxon>Terasakiellaceae</taxon>
        <taxon>Terasakiella</taxon>
    </lineage>
</organism>
<proteinExistence type="predicted"/>
<keyword evidence="2" id="KW-1185">Reference proteome</keyword>
<evidence type="ECO:0000313" key="2">
    <source>
        <dbReference type="Proteomes" id="UP000632498"/>
    </source>
</evidence>
<name>A0A917C1Q3_9PROT</name>
<reference evidence="1" key="2">
    <citation type="submission" date="2020-09" db="EMBL/GenBank/DDBJ databases">
        <authorList>
            <person name="Sun Q."/>
            <person name="Zhou Y."/>
        </authorList>
    </citation>
    <scope>NUCLEOTIDE SEQUENCE</scope>
    <source>
        <strain evidence="1">CGMCC 1.15254</strain>
    </source>
</reference>
<dbReference type="Gene3D" id="3.90.550.10">
    <property type="entry name" value="Spore Coat Polysaccharide Biosynthesis Protein SpsA, Chain A"/>
    <property type="match status" value="1"/>
</dbReference>
<dbReference type="InterPro" id="IPR029044">
    <property type="entry name" value="Nucleotide-diphossugar_trans"/>
</dbReference>
<accession>A0A917C1Q3</accession>
<sequence>MSKPEVTFILTSCGRVDLLKTTIETFEKFNTYPIKRGIITEDSCDEDVYRQVRELFGDRYEIWANETKKGQIKSIVDAYATVDTPYIFHCEDDWEFMRSGFIEESIAILEHDPNIMQAFLESKESANGATDSVELFQFVEPTTIEGASFERVKVADGWDWGYFSFRPALKRKSDYDRIGGYARFTNEPDISCTYRELGYYCVILSEPATIDLGGERRLPDPTRKWPKRRKYNKPKGLKRLWAHIQRLFSEGKW</sequence>
<dbReference type="EMBL" id="BMHV01000016">
    <property type="protein sequence ID" value="GGF68128.1"/>
    <property type="molecule type" value="Genomic_DNA"/>
</dbReference>
<dbReference type="AlphaFoldDB" id="A0A917C1Q3"/>
<gene>
    <name evidence="1" type="ORF">GCM10011332_22870</name>
</gene>
<dbReference type="Proteomes" id="UP000632498">
    <property type="component" value="Unassembled WGS sequence"/>
</dbReference>
<protein>
    <submittedName>
        <fullName evidence="1">Uncharacterized protein</fullName>
    </submittedName>
</protein>
<comment type="caution">
    <text evidence="1">The sequence shown here is derived from an EMBL/GenBank/DDBJ whole genome shotgun (WGS) entry which is preliminary data.</text>
</comment>
<dbReference type="SUPFAM" id="SSF53448">
    <property type="entry name" value="Nucleotide-diphospho-sugar transferases"/>
    <property type="match status" value="1"/>
</dbReference>
<dbReference type="RefSeq" id="WP_188665172.1">
    <property type="nucleotide sequence ID" value="NZ_BMHV01000016.1"/>
</dbReference>
<reference evidence="1" key="1">
    <citation type="journal article" date="2014" name="Int. J. Syst. Evol. Microbiol.">
        <title>Complete genome sequence of Corynebacterium casei LMG S-19264T (=DSM 44701T), isolated from a smear-ripened cheese.</title>
        <authorList>
            <consortium name="US DOE Joint Genome Institute (JGI-PGF)"/>
            <person name="Walter F."/>
            <person name="Albersmeier A."/>
            <person name="Kalinowski J."/>
            <person name="Ruckert C."/>
        </authorList>
    </citation>
    <scope>NUCLEOTIDE SEQUENCE</scope>
    <source>
        <strain evidence="1">CGMCC 1.15254</strain>
    </source>
</reference>